<sequence length="321" mass="33456">MAAHSPLNGIGLRLLAAFLITAMSAMVAVATREVGLGQIVFWRSAVALIPICAYMAWCREFPSAIATRRPGLHLTRSLFGALSMALSFLSLAWLPVANAQALGYLAPVLTLPLAAWILSERIGPLAWGAAALGFGGVLLMLGAALEAPGQGALIGVAAGLGYAVTMAFVRVHIKTMTAVERPATIAFWFAVVSALAGLATWPFGWAMPSPQMMLWLLGAGLMGGLAHVAATEAAARAPVAVLAPFDFTGLVWALLFDAALFGVTPDGLGLMGVVAITGAALLVSFAAWAPGGRPRESPARQDRGHARLAATGNRRRGRWKR</sequence>
<name>A0A1X6YDX7_9RHOB</name>
<keyword evidence="3 7" id="KW-0812">Transmembrane</keyword>
<feature type="transmembrane region" description="Helical" evidence="7">
    <location>
        <begin position="12"/>
        <end position="30"/>
    </location>
</feature>
<dbReference type="OrthoDB" id="8478503at2"/>
<feature type="transmembrane region" description="Helical" evidence="7">
    <location>
        <begin position="268"/>
        <end position="289"/>
    </location>
</feature>
<keyword evidence="5 7" id="KW-0472">Membrane</keyword>
<dbReference type="EMBL" id="PYGB01000027">
    <property type="protein sequence ID" value="PSK80205.1"/>
    <property type="molecule type" value="Genomic_DNA"/>
</dbReference>
<comment type="subcellular location">
    <subcellularLocation>
        <location evidence="1">Membrane</location>
        <topology evidence="1">Multi-pass membrane protein</topology>
    </subcellularLocation>
</comment>
<feature type="region of interest" description="Disordered" evidence="6">
    <location>
        <begin position="293"/>
        <end position="321"/>
    </location>
</feature>
<evidence type="ECO:0000256" key="3">
    <source>
        <dbReference type="ARBA" id="ARBA00022692"/>
    </source>
</evidence>
<dbReference type="AlphaFoldDB" id="A0A1X6YDX7"/>
<feature type="domain" description="EamA" evidence="8">
    <location>
        <begin position="154"/>
        <end position="284"/>
    </location>
</feature>
<dbReference type="InterPro" id="IPR000620">
    <property type="entry name" value="EamA_dom"/>
</dbReference>
<feature type="transmembrane region" description="Helical" evidence="7">
    <location>
        <begin position="185"/>
        <end position="206"/>
    </location>
</feature>
<dbReference type="Proteomes" id="UP000193495">
    <property type="component" value="Unassembled WGS sequence"/>
</dbReference>
<feature type="transmembrane region" description="Helical" evidence="7">
    <location>
        <begin position="36"/>
        <end position="57"/>
    </location>
</feature>
<organism evidence="10 11">
    <name type="scientific">Limimaricola soesokkakensis</name>
    <dbReference type="NCBI Taxonomy" id="1343159"/>
    <lineage>
        <taxon>Bacteria</taxon>
        <taxon>Pseudomonadati</taxon>
        <taxon>Pseudomonadota</taxon>
        <taxon>Alphaproteobacteria</taxon>
        <taxon>Rhodobacterales</taxon>
        <taxon>Paracoccaceae</taxon>
        <taxon>Limimaricola</taxon>
    </lineage>
</organism>
<keyword evidence="4 7" id="KW-1133">Transmembrane helix</keyword>
<accession>A0A1X6YDX7</accession>
<evidence type="ECO:0000313" key="9">
    <source>
        <dbReference type="EMBL" id="PSK80205.1"/>
    </source>
</evidence>
<reference evidence="10 11" key="1">
    <citation type="submission" date="2017-03" db="EMBL/GenBank/DDBJ databases">
        <authorList>
            <person name="Afonso C.L."/>
            <person name="Miller P.J."/>
            <person name="Scott M.A."/>
            <person name="Spackman E."/>
            <person name="Goraichik I."/>
            <person name="Dimitrov K.M."/>
            <person name="Suarez D.L."/>
            <person name="Swayne D.E."/>
        </authorList>
    </citation>
    <scope>NUCLEOTIDE SEQUENCE [LARGE SCALE GENOMIC DNA]</scope>
    <source>
        <strain evidence="10 11">CECT 8367</strain>
    </source>
</reference>
<feature type="transmembrane region" description="Helical" evidence="7">
    <location>
        <begin position="212"/>
        <end position="230"/>
    </location>
</feature>
<evidence type="ECO:0000313" key="10">
    <source>
        <dbReference type="EMBL" id="SLN18338.1"/>
    </source>
</evidence>
<dbReference type="SUPFAM" id="SSF103481">
    <property type="entry name" value="Multidrug resistance efflux transporter EmrE"/>
    <property type="match status" value="2"/>
</dbReference>
<evidence type="ECO:0000256" key="4">
    <source>
        <dbReference type="ARBA" id="ARBA00022989"/>
    </source>
</evidence>
<dbReference type="GO" id="GO:0016020">
    <property type="term" value="C:membrane"/>
    <property type="evidence" value="ECO:0007669"/>
    <property type="project" value="UniProtKB-SubCell"/>
</dbReference>
<reference evidence="9 12" key="2">
    <citation type="submission" date="2018-03" db="EMBL/GenBank/DDBJ databases">
        <title>Genomic Encyclopedia of Archaeal and Bacterial Type Strains, Phase II (KMG-II): from individual species to whole genera.</title>
        <authorList>
            <person name="Goeker M."/>
        </authorList>
    </citation>
    <scope>NUCLEOTIDE SEQUENCE [LARGE SCALE GENOMIC DNA]</scope>
    <source>
        <strain evidence="9 12">DSM 29956</strain>
    </source>
</reference>
<protein>
    <submittedName>
        <fullName evidence="9">EamA domain-containing membrane protein RarD</fullName>
    </submittedName>
    <submittedName>
        <fullName evidence="10">Riboflavin transporter</fullName>
    </submittedName>
</protein>
<feature type="transmembrane region" description="Helical" evidence="7">
    <location>
        <begin position="101"/>
        <end position="118"/>
    </location>
</feature>
<evidence type="ECO:0000256" key="1">
    <source>
        <dbReference type="ARBA" id="ARBA00004141"/>
    </source>
</evidence>
<dbReference type="Proteomes" id="UP000240624">
    <property type="component" value="Unassembled WGS sequence"/>
</dbReference>
<comment type="similarity">
    <text evidence="2">Belongs to the drug/metabolite transporter (DMT) superfamily. 10 TMS drug/metabolite exporter (DME) (TC 2.A.7.3) family.</text>
</comment>
<evidence type="ECO:0000256" key="7">
    <source>
        <dbReference type="SAM" id="Phobius"/>
    </source>
</evidence>
<keyword evidence="12" id="KW-1185">Reference proteome</keyword>
<dbReference type="PANTHER" id="PTHR22911">
    <property type="entry name" value="ACYL-MALONYL CONDENSING ENZYME-RELATED"/>
    <property type="match status" value="1"/>
</dbReference>
<evidence type="ECO:0000313" key="12">
    <source>
        <dbReference type="Proteomes" id="UP000240624"/>
    </source>
</evidence>
<evidence type="ECO:0000259" key="8">
    <source>
        <dbReference type="Pfam" id="PF00892"/>
    </source>
</evidence>
<feature type="transmembrane region" description="Helical" evidence="7">
    <location>
        <begin position="151"/>
        <end position="173"/>
    </location>
</feature>
<feature type="compositionally biased region" description="Basic and acidic residues" evidence="6">
    <location>
        <begin position="293"/>
        <end position="305"/>
    </location>
</feature>
<feature type="transmembrane region" description="Helical" evidence="7">
    <location>
        <begin position="237"/>
        <end position="256"/>
    </location>
</feature>
<evidence type="ECO:0000313" key="11">
    <source>
        <dbReference type="Proteomes" id="UP000193495"/>
    </source>
</evidence>
<evidence type="ECO:0000256" key="6">
    <source>
        <dbReference type="SAM" id="MobiDB-lite"/>
    </source>
</evidence>
<dbReference type="Pfam" id="PF00892">
    <property type="entry name" value="EamA"/>
    <property type="match status" value="2"/>
</dbReference>
<dbReference type="InterPro" id="IPR037185">
    <property type="entry name" value="EmrE-like"/>
</dbReference>
<dbReference type="EMBL" id="FWFY01000001">
    <property type="protein sequence ID" value="SLN18338.1"/>
    <property type="molecule type" value="Genomic_DNA"/>
</dbReference>
<proteinExistence type="inferred from homology"/>
<dbReference type="PANTHER" id="PTHR22911:SF6">
    <property type="entry name" value="SOLUTE CARRIER FAMILY 35 MEMBER G1"/>
    <property type="match status" value="1"/>
</dbReference>
<evidence type="ECO:0000256" key="5">
    <source>
        <dbReference type="ARBA" id="ARBA00023136"/>
    </source>
</evidence>
<feature type="transmembrane region" description="Helical" evidence="7">
    <location>
        <begin position="125"/>
        <end position="145"/>
    </location>
</feature>
<feature type="domain" description="EamA" evidence="8">
    <location>
        <begin position="9"/>
        <end position="141"/>
    </location>
</feature>
<evidence type="ECO:0000256" key="2">
    <source>
        <dbReference type="ARBA" id="ARBA00009853"/>
    </source>
</evidence>
<feature type="transmembrane region" description="Helical" evidence="7">
    <location>
        <begin position="78"/>
        <end position="95"/>
    </location>
</feature>
<gene>
    <name evidence="10" type="primary">ribN_2</name>
    <name evidence="9" type="ORF">CLV79_1272</name>
    <name evidence="10" type="ORF">LOS8367_00401</name>
</gene>